<dbReference type="Pfam" id="PF00557">
    <property type="entry name" value="Peptidase_M24"/>
    <property type="match status" value="1"/>
</dbReference>
<evidence type="ECO:0000313" key="5">
    <source>
        <dbReference type="Proteomes" id="UP001212411"/>
    </source>
</evidence>
<dbReference type="AlphaFoldDB" id="A0AAE9W8I2"/>
<dbReference type="SUPFAM" id="SSF46785">
    <property type="entry name" value="Winged helix' DNA-binding domain"/>
    <property type="match status" value="1"/>
</dbReference>
<dbReference type="CDD" id="cd01089">
    <property type="entry name" value="PA2G4-like"/>
    <property type="match status" value="1"/>
</dbReference>
<feature type="domain" description="Peptidase M24" evidence="3">
    <location>
        <begin position="31"/>
        <end position="234"/>
    </location>
</feature>
<organism evidence="4 5">
    <name type="scientific">Schizosaccharomyces osmophilus</name>
    <dbReference type="NCBI Taxonomy" id="2545709"/>
    <lineage>
        <taxon>Eukaryota</taxon>
        <taxon>Fungi</taxon>
        <taxon>Dikarya</taxon>
        <taxon>Ascomycota</taxon>
        <taxon>Taphrinomycotina</taxon>
        <taxon>Schizosaccharomycetes</taxon>
        <taxon>Schizosaccharomycetales</taxon>
        <taxon>Schizosaccharomycetaceae</taxon>
        <taxon>Schizosaccharomyces</taxon>
    </lineage>
</organism>
<comment type="similarity">
    <text evidence="1">Belongs to the peptidase M24 family.</text>
</comment>
<dbReference type="PANTHER" id="PTHR10804">
    <property type="entry name" value="PROTEASE FAMILY M24 METHIONYL AMINOPEPTIDASE, AMINOPEPTIDASE P"/>
    <property type="match status" value="1"/>
</dbReference>
<dbReference type="KEGG" id="som:SOMG_02004"/>
<sequence length="394" mass="43105">MNSIHRGYMGKEVKQETSVDYSLNNSETINKYKLAGEVSQNVLSKVVDLCKEGAKLFDICVRGDQLLEEAVGKVARGKDSYKGIAFPTAVSPNGVAAHLSPLSGDPEANITLKAGDVVKVFLGAHIDGFASLVATTLVVSEETISGQKADVIAAAHAALKAAQRTIKPGNNNWQVTDIVDKIATTYGCKPVSGMLTHQQERNVLDGKKQIILNPSETQRAQFDNFTFEEGEVYGVDILVSSSPSGKIKRSDIATRIYKKNDTKYMLKLQASRKVYSEIQNKFGAYPFSTRNINQDSRTNMAFGECTQHELLYPYDVLTDKEGGYIAEFYSTIALTKNGTIAFSNAEPINSIQSDKKIEDQEIKSLLQIPLKTSTASKKKKSNKKKSTGESKPAQ</sequence>
<dbReference type="InterPro" id="IPR036388">
    <property type="entry name" value="WH-like_DNA-bd_sf"/>
</dbReference>
<dbReference type="GeneID" id="80875486"/>
<evidence type="ECO:0000256" key="2">
    <source>
        <dbReference type="SAM" id="MobiDB-lite"/>
    </source>
</evidence>
<keyword evidence="4" id="KW-0540">Nuclease</keyword>
<proteinExistence type="inferred from homology"/>
<dbReference type="Gene3D" id="3.90.230.10">
    <property type="entry name" value="Creatinase/methionine aminopeptidase superfamily"/>
    <property type="match status" value="1"/>
</dbReference>
<evidence type="ECO:0000313" key="4">
    <source>
        <dbReference type="EMBL" id="WBW71338.1"/>
    </source>
</evidence>
<dbReference type="InterPro" id="IPR047113">
    <property type="entry name" value="PA2G4/ARX1"/>
</dbReference>
<dbReference type="InterPro" id="IPR004545">
    <property type="entry name" value="PA2G4"/>
</dbReference>
<dbReference type="Gene3D" id="1.10.10.10">
    <property type="entry name" value="Winged helix-like DNA-binding domain superfamily/Winged helix DNA-binding domain"/>
    <property type="match status" value="1"/>
</dbReference>
<reference evidence="4 5" key="1">
    <citation type="journal article" date="2023" name="G3 (Bethesda)">
        <title>A high-quality reference genome for the fission yeast Schizosaccharomyces osmophilus.</title>
        <authorList>
            <person name="Jia G.S."/>
            <person name="Zhang W.C."/>
            <person name="Liang Y."/>
            <person name="Liu X.H."/>
            <person name="Rhind N."/>
            <person name="Pidoux A."/>
            <person name="Brysch-Herzberg M."/>
            <person name="Du L.L."/>
        </authorList>
    </citation>
    <scope>NUCLEOTIDE SEQUENCE [LARGE SCALE GENOMIC DNA]</scope>
    <source>
        <strain evidence="4 5">CBS 15793</strain>
    </source>
</reference>
<dbReference type="InterPro" id="IPR036390">
    <property type="entry name" value="WH_DNA-bd_sf"/>
</dbReference>
<dbReference type="InterPro" id="IPR000994">
    <property type="entry name" value="Pept_M24"/>
</dbReference>
<dbReference type="InterPro" id="IPR036005">
    <property type="entry name" value="Creatinase/aminopeptidase-like"/>
</dbReference>
<dbReference type="NCBIfam" id="TIGR00495">
    <property type="entry name" value="crvDNA_42K"/>
    <property type="match status" value="1"/>
</dbReference>
<feature type="region of interest" description="Disordered" evidence="2">
    <location>
        <begin position="373"/>
        <end position="394"/>
    </location>
</feature>
<gene>
    <name evidence="4" type="primary">cdb4</name>
    <name evidence="4" type="ORF">SOMG_02004</name>
</gene>
<dbReference type="EMBL" id="CP115611">
    <property type="protein sequence ID" value="WBW71338.1"/>
    <property type="molecule type" value="Genomic_DNA"/>
</dbReference>
<evidence type="ECO:0000259" key="3">
    <source>
        <dbReference type="Pfam" id="PF00557"/>
    </source>
</evidence>
<keyword evidence="5" id="KW-1185">Reference proteome</keyword>
<dbReference type="PANTHER" id="PTHR10804:SF11">
    <property type="entry name" value="PROLIFERATION-ASSOCIATED PROTEIN 2G4"/>
    <property type="match status" value="1"/>
</dbReference>
<dbReference type="SUPFAM" id="SSF55920">
    <property type="entry name" value="Creatinase/aminopeptidase"/>
    <property type="match status" value="1"/>
</dbReference>
<keyword evidence="4" id="KW-0255">Endonuclease</keyword>
<protein>
    <submittedName>
        <fullName evidence="4">Endonuclease Cdb4</fullName>
    </submittedName>
</protein>
<dbReference type="GO" id="GO:0004519">
    <property type="term" value="F:endonuclease activity"/>
    <property type="evidence" value="ECO:0007669"/>
    <property type="project" value="UniProtKB-KW"/>
</dbReference>
<dbReference type="RefSeq" id="XP_056035581.1">
    <property type="nucleotide sequence ID" value="XM_056180797.1"/>
</dbReference>
<name>A0AAE9W8I2_9SCHI</name>
<evidence type="ECO:0000256" key="1">
    <source>
        <dbReference type="ARBA" id="ARBA00007319"/>
    </source>
</evidence>
<keyword evidence="4" id="KW-0378">Hydrolase</keyword>
<dbReference type="Proteomes" id="UP001212411">
    <property type="component" value="Chromosome 1"/>
</dbReference>
<accession>A0AAE9W8I2</accession>
<feature type="compositionally biased region" description="Basic residues" evidence="2">
    <location>
        <begin position="376"/>
        <end position="385"/>
    </location>
</feature>
<dbReference type="FunFam" id="1.10.10.10:FF:000029">
    <property type="entry name" value="Proliferation-associated 2G4, a"/>
    <property type="match status" value="1"/>
</dbReference>